<gene>
    <name evidence="3" type="ORF">NDU88_005511</name>
</gene>
<evidence type="ECO:0000313" key="4">
    <source>
        <dbReference type="Proteomes" id="UP001066276"/>
    </source>
</evidence>
<dbReference type="Gene3D" id="3.30.70.1820">
    <property type="entry name" value="L1 transposable element, RRM domain"/>
    <property type="match status" value="1"/>
</dbReference>
<organism evidence="3 4">
    <name type="scientific">Pleurodeles waltl</name>
    <name type="common">Iberian ribbed newt</name>
    <dbReference type="NCBI Taxonomy" id="8319"/>
    <lineage>
        <taxon>Eukaryota</taxon>
        <taxon>Metazoa</taxon>
        <taxon>Chordata</taxon>
        <taxon>Craniata</taxon>
        <taxon>Vertebrata</taxon>
        <taxon>Euteleostomi</taxon>
        <taxon>Amphibia</taxon>
        <taxon>Batrachia</taxon>
        <taxon>Caudata</taxon>
        <taxon>Salamandroidea</taxon>
        <taxon>Salamandridae</taxon>
        <taxon>Pleurodelinae</taxon>
        <taxon>Pleurodeles</taxon>
    </lineage>
</organism>
<dbReference type="InterPro" id="IPR004244">
    <property type="entry name" value="Transposase_22"/>
</dbReference>
<dbReference type="Proteomes" id="UP001066276">
    <property type="component" value="Chromosome 3_1"/>
</dbReference>
<dbReference type="PANTHER" id="PTHR11505">
    <property type="entry name" value="L1 TRANSPOSABLE ELEMENT-RELATED"/>
    <property type="match status" value="1"/>
</dbReference>
<feature type="region of interest" description="Disordered" evidence="2">
    <location>
        <begin position="107"/>
        <end position="126"/>
    </location>
</feature>
<reference evidence="3" key="1">
    <citation type="journal article" date="2022" name="bioRxiv">
        <title>Sequencing and chromosome-scale assembly of the giantPleurodeles waltlgenome.</title>
        <authorList>
            <person name="Brown T."/>
            <person name="Elewa A."/>
            <person name="Iarovenko S."/>
            <person name="Subramanian E."/>
            <person name="Araus A.J."/>
            <person name="Petzold A."/>
            <person name="Susuki M."/>
            <person name="Suzuki K.-i.T."/>
            <person name="Hayashi T."/>
            <person name="Toyoda A."/>
            <person name="Oliveira C."/>
            <person name="Osipova E."/>
            <person name="Leigh N.D."/>
            <person name="Simon A."/>
            <person name="Yun M.H."/>
        </authorList>
    </citation>
    <scope>NUCLEOTIDE SEQUENCE</scope>
    <source>
        <strain evidence="3">20211129_DDA</strain>
        <tissue evidence="3">Liver</tissue>
    </source>
</reference>
<accession>A0AAV7UL95</accession>
<dbReference type="EMBL" id="JANPWB010000005">
    <property type="protein sequence ID" value="KAJ1188754.1"/>
    <property type="molecule type" value="Genomic_DNA"/>
</dbReference>
<proteinExistence type="predicted"/>
<keyword evidence="4" id="KW-1185">Reference proteome</keyword>
<comment type="caution">
    <text evidence="3">The sequence shown here is derived from an EMBL/GenBank/DDBJ whole genome shotgun (WGS) entry which is preliminary data.</text>
</comment>
<evidence type="ECO:0000313" key="3">
    <source>
        <dbReference type="EMBL" id="KAJ1188754.1"/>
    </source>
</evidence>
<evidence type="ECO:0000256" key="2">
    <source>
        <dbReference type="SAM" id="MobiDB-lite"/>
    </source>
</evidence>
<name>A0AAV7UL95_PLEWA</name>
<sequence>MTPIPLEAARPQSPGHNEASNGGSLSEDLVNLANASLLNNGTVEMAWLTTPRDNEMMQSKFFSLSDHSSWSSNEQLDFAVDKISSVPDSEMSSLTVKELLESSKSATVRKKLRKRSKHSGSIKHLAKPQDTKGLQWDYSKGDLTLHDNIEKLCNPVSLESIYQSIMEHREESKIESRRTQLACRKMQTQIRRVAKTCSEFTAPMEEAEARISRLEDDVGSQKMTREAMEKQLEDTQWKLMDLEDRLRRNNLRVLGISEGDEGSDPHGFMVALFKEAFSDLHQWDWDREIQRAHRFPFNRAGLPSTEGSGRPRAMLISLLNFQARQAVYDSAQPNSRCKAKGYPLPSYAKPALLVISWRLLVEAFTRMQPPADMFQATESTRAHSHLLS</sequence>
<feature type="compositionally biased region" description="Polar residues" evidence="2">
    <location>
        <begin position="14"/>
        <end position="24"/>
    </location>
</feature>
<feature type="coiled-coil region" evidence="1">
    <location>
        <begin position="204"/>
        <end position="245"/>
    </location>
</feature>
<evidence type="ECO:0000256" key="1">
    <source>
        <dbReference type="SAM" id="Coils"/>
    </source>
</evidence>
<keyword evidence="1" id="KW-0175">Coiled coil</keyword>
<dbReference type="AlphaFoldDB" id="A0AAV7UL95"/>
<feature type="region of interest" description="Disordered" evidence="2">
    <location>
        <begin position="1"/>
        <end position="25"/>
    </location>
</feature>
<protein>
    <submittedName>
        <fullName evidence="3">Uncharacterized protein</fullName>
    </submittedName>
</protein>